<dbReference type="InterPro" id="IPR036390">
    <property type="entry name" value="WH_DNA-bd_sf"/>
</dbReference>
<reference evidence="5 6" key="1">
    <citation type="submission" date="2018-07" db="EMBL/GenBank/DDBJ databases">
        <title>Halomonas montanilacus sp. nov., isolated from Lake Pengyan on Tibetan Plateau.</title>
        <authorList>
            <person name="Lu H."/>
            <person name="Xing P."/>
            <person name="Wu Q."/>
        </authorList>
    </citation>
    <scope>NUCLEOTIDE SEQUENCE [LARGE SCALE GENOMIC DNA]</scope>
    <source>
        <strain evidence="5 6">PYC7W</strain>
    </source>
</reference>
<dbReference type="CDD" id="cd07377">
    <property type="entry name" value="WHTH_GntR"/>
    <property type="match status" value="1"/>
</dbReference>
<gene>
    <name evidence="5" type="ORF">DU505_00335</name>
</gene>
<dbReference type="EMBL" id="QPII01000001">
    <property type="protein sequence ID" value="RCV91560.1"/>
    <property type="molecule type" value="Genomic_DNA"/>
</dbReference>
<proteinExistence type="predicted"/>
<dbReference type="GO" id="GO:0003700">
    <property type="term" value="F:DNA-binding transcription factor activity"/>
    <property type="evidence" value="ECO:0007669"/>
    <property type="project" value="InterPro"/>
</dbReference>
<dbReference type="Pfam" id="PF00392">
    <property type="entry name" value="GntR"/>
    <property type="match status" value="1"/>
</dbReference>
<keyword evidence="6" id="KW-1185">Reference proteome</keyword>
<dbReference type="InterPro" id="IPR000524">
    <property type="entry name" value="Tscrpt_reg_HTH_GntR"/>
</dbReference>
<sequence>MTKESRAREVAAWGATEPVGTRASDELALPTRTPDAVAARLEHLILDGVFRPGQLLPSERRLCERLGVSRSSLREGLRVLRSKGIIVTRQGRGSVVADLVTGRDDSPLMHLLRDHPRTLYDLLEVRSLLEGESAKLAAERATPTDRVLIQRRYEAMIDYVKECPNIEVEELAHLDHAFHLAICQASHNPVLVHTLQTLTDLLLSSVFASVKNLYHREAPREMINRQHARLYRAIIEGKPQAAKRAALDHLAGIGQQLREIEAEDQRLERSAMRLKEWQ</sequence>
<dbReference type="OrthoDB" id="5450856at2"/>
<keyword evidence="1" id="KW-0805">Transcription regulation</keyword>
<dbReference type="SUPFAM" id="SSF48008">
    <property type="entry name" value="GntR ligand-binding domain-like"/>
    <property type="match status" value="1"/>
</dbReference>
<dbReference type="InterPro" id="IPR008920">
    <property type="entry name" value="TF_FadR/GntR_C"/>
</dbReference>
<dbReference type="PRINTS" id="PR00035">
    <property type="entry name" value="HTHGNTR"/>
</dbReference>
<dbReference type="PROSITE" id="PS50949">
    <property type="entry name" value="HTH_GNTR"/>
    <property type="match status" value="1"/>
</dbReference>
<dbReference type="Pfam" id="PF07729">
    <property type="entry name" value="FCD"/>
    <property type="match status" value="1"/>
</dbReference>
<dbReference type="InterPro" id="IPR036388">
    <property type="entry name" value="WH-like_DNA-bd_sf"/>
</dbReference>
<dbReference type="PANTHER" id="PTHR43537">
    <property type="entry name" value="TRANSCRIPTIONAL REGULATOR, GNTR FAMILY"/>
    <property type="match status" value="1"/>
</dbReference>
<dbReference type="Gene3D" id="1.10.10.10">
    <property type="entry name" value="Winged helix-like DNA-binding domain superfamily/Winged helix DNA-binding domain"/>
    <property type="match status" value="1"/>
</dbReference>
<keyword evidence="3" id="KW-0804">Transcription</keyword>
<evidence type="ECO:0000259" key="4">
    <source>
        <dbReference type="PROSITE" id="PS50949"/>
    </source>
</evidence>
<protein>
    <submittedName>
        <fullName evidence="5">Transcriptional regulator GlcC</fullName>
    </submittedName>
</protein>
<comment type="caution">
    <text evidence="5">The sequence shown here is derived from an EMBL/GenBank/DDBJ whole genome shotgun (WGS) entry which is preliminary data.</text>
</comment>
<evidence type="ECO:0000256" key="1">
    <source>
        <dbReference type="ARBA" id="ARBA00023015"/>
    </source>
</evidence>
<dbReference type="PANTHER" id="PTHR43537:SF1">
    <property type="entry name" value="GLC OPERON TRANSCRIPTIONAL ACTIVATOR"/>
    <property type="match status" value="1"/>
</dbReference>
<dbReference type="Proteomes" id="UP000252405">
    <property type="component" value="Unassembled WGS sequence"/>
</dbReference>
<dbReference type="NCBIfam" id="NF007442">
    <property type="entry name" value="PRK09990.1"/>
    <property type="match status" value="1"/>
</dbReference>
<dbReference type="GO" id="GO:0003677">
    <property type="term" value="F:DNA binding"/>
    <property type="evidence" value="ECO:0007669"/>
    <property type="project" value="UniProtKB-KW"/>
</dbReference>
<accession>A0A368U371</accession>
<keyword evidence="2" id="KW-0238">DNA-binding</keyword>
<feature type="domain" description="HTH gntR-type" evidence="4">
    <location>
        <begin position="31"/>
        <end position="99"/>
    </location>
</feature>
<dbReference type="Gene3D" id="1.20.120.530">
    <property type="entry name" value="GntR ligand-binding domain-like"/>
    <property type="match status" value="1"/>
</dbReference>
<dbReference type="SMART" id="SM00895">
    <property type="entry name" value="FCD"/>
    <property type="match status" value="1"/>
</dbReference>
<dbReference type="AlphaFoldDB" id="A0A368U371"/>
<dbReference type="RefSeq" id="WP_114477011.1">
    <property type="nucleotide sequence ID" value="NZ_QPII01000001.1"/>
</dbReference>
<dbReference type="InterPro" id="IPR011711">
    <property type="entry name" value="GntR_C"/>
</dbReference>
<evidence type="ECO:0000313" key="6">
    <source>
        <dbReference type="Proteomes" id="UP000252405"/>
    </source>
</evidence>
<organism evidence="5 6">
    <name type="scientific">Billgrantia montanilacus</name>
    <dbReference type="NCBI Taxonomy" id="2282305"/>
    <lineage>
        <taxon>Bacteria</taxon>
        <taxon>Pseudomonadati</taxon>
        <taxon>Pseudomonadota</taxon>
        <taxon>Gammaproteobacteria</taxon>
        <taxon>Oceanospirillales</taxon>
        <taxon>Halomonadaceae</taxon>
        <taxon>Billgrantia</taxon>
    </lineage>
</organism>
<evidence type="ECO:0000256" key="2">
    <source>
        <dbReference type="ARBA" id="ARBA00023125"/>
    </source>
</evidence>
<evidence type="ECO:0000313" key="5">
    <source>
        <dbReference type="EMBL" id="RCV91560.1"/>
    </source>
</evidence>
<dbReference type="SUPFAM" id="SSF46785">
    <property type="entry name" value="Winged helix' DNA-binding domain"/>
    <property type="match status" value="1"/>
</dbReference>
<name>A0A368U371_9GAMM</name>
<evidence type="ECO:0000256" key="3">
    <source>
        <dbReference type="ARBA" id="ARBA00023163"/>
    </source>
</evidence>
<dbReference type="SMART" id="SM00345">
    <property type="entry name" value="HTH_GNTR"/>
    <property type="match status" value="1"/>
</dbReference>